<dbReference type="Gene3D" id="3.65.10.10">
    <property type="entry name" value="Enolpyruvate transferase domain"/>
    <property type="match status" value="2"/>
</dbReference>
<dbReference type="CDD" id="cd01555">
    <property type="entry name" value="UdpNAET"/>
    <property type="match status" value="1"/>
</dbReference>
<evidence type="ECO:0000256" key="10">
    <source>
        <dbReference type="ARBA" id="ARBA00038367"/>
    </source>
</evidence>
<evidence type="ECO:0000256" key="7">
    <source>
        <dbReference type="ARBA" id="ARBA00022984"/>
    </source>
</evidence>
<dbReference type="STRING" id="1423735.FC15_GL000392"/>
<dbReference type="EMBL" id="AZFX01000080">
    <property type="protein sequence ID" value="KRM08653.1"/>
    <property type="molecule type" value="Genomic_DNA"/>
</dbReference>
<dbReference type="PANTHER" id="PTHR43783:SF2">
    <property type="entry name" value="UDP-N-ACETYLGLUCOSAMINE 1-CARBOXYVINYLTRANSFERASE 2"/>
    <property type="match status" value="1"/>
</dbReference>
<dbReference type="RefSeq" id="WP_057825307.1">
    <property type="nucleotide sequence ID" value="NZ_AZFX01000080.1"/>
</dbReference>
<keyword evidence="9 12" id="KW-0961">Cell wall biogenesis/degradation</keyword>
<dbReference type="NCBIfam" id="NF006873">
    <property type="entry name" value="PRK09369.1"/>
    <property type="match status" value="1"/>
</dbReference>
<protein>
    <recommendedName>
        <fullName evidence="12">UDP-N-acetylglucosamine 1-carboxyvinyltransferase</fullName>
        <ecNumber evidence="12">2.5.1.7</ecNumber>
    </recommendedName>
    <alternativeName>
        <fullName evidence="12">Enoylpyruvate transferase</fullName>
    </alternativeName>
    <alternativeName>
        <fullName evidence="12">UDP-N-acetylglucosamine enolpyruvyl transferase</fullName>
        <shortName evidence="12">EPT</shortName>
    </alternativeName>
</protein>
<evidence type="ECO:0000256" key="13">
    <source>
        <dbReference type="SAM" id="MobiDB-lite"/>
    </source>
</evidence>
<feature type="binding site" evidence="12">
    <location>
        <position position="92"/>
    </location>
    <ligand>
        <name>UDP-N-acetyl-alpha-D-glucosamine</name>
        <dbReference type="ChEBI" id="CHEBI:57705"/>
    </ligand>
</feature>
<dbReference type="PANTHER" id="PTHR43783">
    <property type="entry name" value="UDP-N-ACETYLGLUCOSAMINE 1-CARBOXYVINYLTRANSFERASE"/>
    <property type="match status" value="1"/>
</dbReference>
<feature type="binding site" evidence="12">
    <location>
        <position position="329"/>
    </location>
    <ligand>
        <name>UDP-N-acetyl-alpha-D-glucosamine</name>
        <dbReference type="ChEBI" id="CHEBI:57705"/>
    </ligand>
</feature>
<dbReference type="GO" id="GO:0005737">
    <property type="term" value="C:cytoplasm"/>
    <property type="evidence" value="ECO:0007669"/>
    <property type="project" value="UniProtKB-SubCell"/>
</dbReference>
<sequence length="440" mass="47570">MKKMIIHGGKQLSGEVVIGGAKNSTVALIPASILSESKVQLDGVPLIQDVSNLRSILVDMNVPSELTGTCLEIDPTAIISKPLPNGKIKSLRASYYFMGALLGRFGRAIVGLPGGDDIGPRPIDQHIKGFEALGATVSNERGAMFIQAPPEGLHGAKIYFDMVSVGATINVILAAVRATGTTTIENVAKEPEIIDLATFLNNMGAKIRGAGTDTIRIDGVPHLYARNSHTIIPDRIEAGTYLAMAAAIGNGITVKNIISEHLDSFLAKMEEIGVHFEIVEDCIYVYPTGDLKMVTVKTMPYPGFATDLQQPITPLLLKAQGEGMIVDTIYPKRVRHVPELVRMGANITVENDIILLHHTDKLQGTDVTADEIRAGASLMIAGLMAEGITTIHKVENILRGYDRVMWKLERLGADVEMLNEDEDPEDTELDDHSLVEKKAL</sequence>
<dbReference type="Proteomes" id="UP000051315">
    <property type="component" value="Unassembled WGS sequence"/>
</dbReference>
<evidence type="ECO:0000256" key="1">
    <source>
        <dbReference type="ARBA" id="ARBA00004496"/>
    </source>
</evidence>
<feature type="binding site" evidence="12">
    <location>
        <position position="307"/>
    </location>
    <ligand>
        <name>UDP-N-acetyl-alpha-D-glucosamine</name>
        <dbReference type="ChEBI" id="CHEBI:57705"/>
    </ligand>
</feature>
<evidence type="ECO:0000256" key="3">
    <source>
        <dbReference type="ARBA" id="ARBA00022490"/>
    </source>
</evidence>
<dbReference type="UniPathway" id="UPA00219"/>
<gene>
    <name evidence="12" type="primary">murA</name>
    <name evidence="15" type="ORF">FC15_GL000392</name>
</gene>
<evidence type="ECO:0000256" key="4">
    <source>
        <dbReference type="ARBA" id="ARBA00022618"/>
    </source>
</evidence>
<dbReference type="PATRIC" id="fig|1423735.3.peg.405"/>
<keyword evidence="6 12" id="KW-0133">Cell shape</keyword>
<comment type="subcellular location">
    <subcellularLocation>
        <location evidence="1 12">Cytoplasm</location>
    </subcellularLocation>
</comment>
<dbReference type="GO" id="GO:0071555">
    <property type="term" value="P:cell wall organization"/>
    <property type="evidence" value="ECO:0007669"/>
    <property type="project" value="UniProtKB-KW"/>
</dbReference>
<evidence type="ECO:0000256" key="5">
    <source>
        <dbReference type="ARBA" id="ARBA00022679"/>
    </source>
</evidence>
<keyword evidence="3 12" id="KW-0963">Cytoplasm</keyword>
<dbReference type="EC" id="2.5.1.7" evidence="12"/>
<dbReference type="HAMAP" id="MF_00111">
    <property type="entry name" value="MurA"/>
    <property type="match status" value="1"/>
</dbReference>
<dbReference type="AlphaFoldDB" id="A0A0R1VT87"/>
<evidence type="ECO:0000256" key="12">
    <source>
        <dbReference type="HAMAP-Rule" id="MF_00111"/>
    </source>
</evidence>
<keyword evidence="5 12" id="KW-0808">Transferase</keyword>
<keyword evidence="8 12" id="KW-0131">Cell cycle</keyword>
<evidence type="ECO:0000256" key="8">
    <source>
        <dbReference type="ARBA" id="ARBA00023306"/>
    </source>
</evidence>
<name>A0A0R1VT87_9LACO</name>
<comment type="pathway">
    <text evidence="2 12">Cell wall biogenesis; peptidoglycan biosynthesis.</text>
</comment>
<dbReference type="InterPro" id="IPR013792">
    <property type="entry name" value="RNA3'P_cycl/enolpyr_Trfase_a/b"/>
</dbReference>
<comment type="caution">
    <text evidence="12">Lacks conserved residue(s) required for the propagation of feature annotation.</text>
</comment>
<feature type="binding site" evidence="12">
    <location>
        <begin position="121"/>
        <end position="125"/>
    </location>
    <ligand>
        <name>UDP-N-acetyl-alpha-D-glucosamine</name>
        <dbReference type="ChEBI" id="CHEBI:57705"/>
    </ligand>
</feature>
<evidence type="ECO:0000313" key="15">
    <source>
        <dbReference type="EMBL" id="KRM08653.1"/>
    </source>
</evidence>
<dbReference type="InterPro" id="IPR001986">
    <property type="entry name" value="Enolpyruvate_Tfrase_dom"/>
</dbReference>
<evidence type="ECO:0000313" key="16">
    <source>
        <dbReference type="Proteomes" id="UP000051315"/>
    </source>
</evidence>
<feature type="domain" description="Enolpyruvate transferase" evidence="14">
    <location>
        <begin position="7"/>
        <end position="404"/>
    </location>
</feature>
<keyword evidence="4 12" id="KW-0132">Cell division</keyword>
<reference evidence="15 16" key="1">
    <citation type="journal article" date="2015" name="Genome Announc.">
        <title>Expanding the biotechnology potential of lactobacilli through comparative genomics of 213 strains and associated genera.</title>
        <authorList>
            <person name="Sun Z."/>
            <person name="Harris H.M."/>
            <person name="McCann A."/>
            <person name="Guo C."/>
            <person name="Argimon S."/>
            <person name="Zhang W."/>
            <person name="Yang X."/>
            <person name="Jeffery I.B."/>
            <person name="Cooney J.C."/>
            <person name="Kagawa T.F."/>
            <person name="Liu W."/>
            <person name="Song Y."/>
            <person name="Salvetti E."/>
            <person name="Wrobel A."/>
            <person name="Rasinkangas P."/>
            <person name="Parkhill J."/>
            <person name="Rea M.C."/>
            <person name="O'Sullivan O."/>
            <person name="Ritari J."/>
            <person name="Douillard F.P."/>
            <person name="Paul Ross R."/>
            <person name="Yang R."/>
            <person name="Briner A.E."/>
            <person name="Felis G.E."/>
            <person name="de Vos W.M."/>
            <person name="Barrangou R."/>
            <person name="Klaenhammer T.R."/>
            <person name="Caufield P.W."/>
            <person name="Cui Y."/>
            <person name="Zhang H."/>
            <person name="O'Toole P.W."/>
        </authorList>
    </citation>
    <scope>NUCLEOTIDE SEQUENCE [LARGE SCALE GENOMIC DNA]</scope>
    <source>
        <strain evidence="15 16">DSM 17758</strain>
    </source>
</reference>
<dbReference type="InterPro" id="IPR005750">
    <property type="entry name" value="UDP_GlcNAc_COvinyl_MurA"/>
</dbReference>
<feature type="active site" description="Proton donor" evidence="12">
    <location>
        <position position="116"/>
    </location>
</feature>
<dbReference type="OrthoDB" id="9803760at2"/>
<evidence type="ECO:0000256" key="9">
    <source>
        <dbReference type="ARBA" id="ARBA00023316"/>
    </source>
</evidence>
<dbReference type="GO" id="GO:0009252">
    <property type="term" value="P:peptidoglycan biosynthetic process"/>
    <property type="evidence" value="ECO:0007669"/>
    <property type="project" value="UniProtKB-UniRule"/>
</dbReference>
<comment type="caution">
    <text evidence="15">The sequence shown here is derived from an EMBL/GenBank/DDBJ whole genome shotgun (WGS) entry which is preliminary data.</text>
</comment>
<evidence type="ECO:0000256" key="11">
    <source>
        <dbReference type="ARBA" id="ARBA00047527"/>
    </source>
</evidence>
<organism evidence="15 16">
    <name type="scientific">Lapidilactobacillus concavus DSM 17758</name>
    <dbReference type="NCBI Taxonomy" id="1423735"/>
    <lineage>
        <taxon>Bacteria</taxon>
        <taxon>Bacillati</taxon>
        <taxon>Bacillota</taxon>
        <taxon>Bacilli</taxon>
        <taxon>Lactobacillales</taxon>
        <taxon>Lactobacillaceae</taxon>
        <taxon>Lapidilactobacillus</taxon>
    </lineage>
</organism>
<feature type="compositionally biased region" description="Basic and acidic residues" evidence="13">
    <location>
        <begin position="430"/>
        <end position="440"/>
    </location>
</feature>
<proteinExistence type="inferred from homology"/>
<feature type="region of interest" description="Disordered" evidence="13">
    <location>
        <begin position="418"/>
        <end position="440"/>
    </location>
</feature>
<comment type="similarity">
    <text evidence="10 12">Belongs to the EPSP synthase family. MurA subfamily.</text>
</comment>
<feature type="compositionally biased region" description="Acidic residues" evidence="13">
    <location>
        <begin position="418"/>
        <end position="429"/>
    </location>
</feature>
<keyword evidence="16" id="KW-1185">Reference proteome</keyword>
<dbReference type="InterPro" id="IPR050068">
    <property type="entry name" value="MurA_subfamily"/>
</dbReference>
<dbReference type="Pfam" id="PF00275">
    <property type="entry name" value="EPSP_synthase"/>
    <property type="match status" value="1"/>
</dbReference>
<dbReference type="NCBIfam" id="NF009470">
    <property type="entry name" value="PRK12830.1"/>
    <property type="match status" value="1"/>
</dbReference>
<evidence type="ECO:0000259" key="14">
    <source>
        <dbReference type="Pfam" id="PF00275"/>
    </source>
</evidence>
<comment type="function">
    <text evidence="12">Cell wall formation. Adds enolpyruvyl to UDP-N-acetylglucosamine.</text>
</comment>
<dbReference type="GO" id="GO:0008360">
    <property type="term" value="P:regulation of cell shape"/>
    <property type="evidence" value="ECO:0007669"/>
    <property type="project" value="UniProtKB-KW"/>
</dbReference>
<dbReference type="InterPro" id="IPR036968">
    <property type="entry name" value="Enolpyruvate_Tfrase_sf"/>
</dbReference>
<dbReference type="GO" id="GO:0019277">
    <property type="term" value="P:UDP-N-acetylgalactosamine biosynthetic process"/>
    <property type="evidence" value="ECO:0007669"/>
    <property type="project" value="InterPro"/>
</dbReference>
<dbReference type="SUPFAM" id="SSF55205">
    <property type="entry name" value="EPT/RTPC-like"/>
    <property type="match status" value="1"/>
</dbReference>
<accession>A0A0R1VT87</accession>
<dbReference type="GO" id="GO:0051301">
    <property type="term" value="P:cell division"/>
    <property type="evidence" value="ECO:0007669"/>
    <property type="project" value="UniProtKB-KW"/>
</dbReference>
<evidence type="ECO:0000256" key="2">
    <source>
        <dbReference type="ARBA" id="ARBA00004752"/>
    </source>
</evidence>
<evidence type="ECO:0000256" key="6">
    <source>
        <dbReference type="ARBA" id="ARBA00022960"/>
    </source>
</evidence>
<comment type="catalytic activity">
    <reaction evidence="11 12">
        <text>phosphoenolpyruvate + UDP-N-acetyl-alpha-D-glucosamine = UDP-N-acetyl-3-O-(1-carboxyvinyl)-alpha-D-glucosamine + phosphate</text>
        <dbReference type="Rhea" id="RHEA:18681"/>
        <dbReference type="ChEBI" id="CHEBI:43474"/>
        <dbReference type="ChEBI" id="CHEBI:57705"/>
        <dbReference type="ChEBI" id="CHEBI:58702"/>
        <dbReference type="ChEBI" id="CHEBI:68483"/>
        <dbReference type="EC" id="2.5.1.7"/>
    </reaction>
</comment>
<dbReference type="GO" id="GO:0008760">
    <property type="term" value="F:UDP-N-acetylglucosamine 1-carboxyvinyltransferase activity"/>
    <property type="evidence" value="ECO:0007669"/>
    <property type="project" value="UniProtKB-UniRule"/>
</dbReference>
<keyword evidence="7 12" id="KW-0573">Peptidoglycan synthesis</keyword>
<feature type="binding site" evidence="12">
    <location>
        <begin position="22"/>
        <end position="23"/>
    </location>
    <ligand>
        <name>phosphoenolpyruvate</name>
        <dbReference type="ChEBI" id="CHEBI:58702"/>
    </ligand>
</feature>
<dbReference type="NCBIfam" id="TIGR01072">
    <property type="entry name" value="murA"/>
    <property type="match status" value="1"/>
</dbReference>